<dbReference type="Pfam" id="PF00196">
    <property type="entry name" value="GerE"/>
    <property type="match status" value="1"/>
</dbReference>
<evidence type="ECO:0000259" key="5">
    <source>
        <dbReference type="PROSITE" id="PS50043"/>
    </source>
</evidence>
<gene>
    <name evidence="7" type="ORF">NDR86_24465</name>
</gene>
<evidence type="ECO:0000256" key="3">
    <source>
        <dbReference type="ARBA" id="ARBA00023163"/>
    </source>
</evidence>
<evidence type="ECO:0000256" key="2">
    <source>
        <dbReference type="ARBA" id="ARBA00023125"/>
    </source>
</evidence>
<dbReference type="InterPro" id="IPR000792">
    <property type="entry name" value="Tscrpt_reg_LuxR_C"/>
</dbReference>
<dbReference type="InterPro" id="IPR039420">
    <property type="entry name" value="WalR-like"/>
</dbReference>
<dbReference type="RefSeq" id="WP_251914958.1">
    <property type="nucleotide sequence ID" value="NZ_JAMRXG010000011.1"/>
</dbReference>
<dbReference type="SUPFAM" id="SSF52172">
    <property type="entry name" value="CheY-like"/>
    <property type="match status" value="1"/>
</dbReference>
<keyword evidence="8" id="KW-1185">Reference proteome</keyword>
<keyword evidence="3" id="KW-0804">Transcription</keyword>
<dbReference type="PANTHER" id="PTHR43214">
    <property type="entry name" value="TWO-COMPONENT RESPONSE REGULATOR"/>
    <property type="match status" value="1"/>
</dbReference>
<dbReference type="GO" id="GO:0003677">
    <property type="term" value="F:DNA binding"/>
    <property type="evidence" value="ECO:0007669"/>
    <property type="project" value="UniProtKB-KW"/>
</dbReference>
<keyword evidence="2" id="KW-0238">DNA-binding</keyword>
<dbReference type="EMBL" id="JAMRXG010000011">
    <property type="protein sequence ID" value="MCM6776646.1"/>
    <property type="molecule type" value="Genomic_DNA"/>
</dbReference>
<dbReference type="PROSITE" id="PS50110">
    <property type="entry name" value="RESPONSE_REGULATORY"/>
    <property type="match status" value="1"/>
</dbReference>
<reference evidence="7" key="1">
    <citation type="submission" date="2022-06" db="EMBL/GenBank/DDBJ databases">
        <title>Novel species in genus nocardia.</title>
        <authorList>
            <person name="Li F."/>
        </authorList>
    </citation>
    <scope>NUCLEOTIDE SEQUENCE</scope>
    <source>
        <strain evidence="7">CDC141</strain>
    </source>
</reference>
<dbReference type="PROSITE" id="PS00622">
    <property type="entry name" value="HTH_LUXR_1"/>
    <property type="match status" value="1"/>
</dbReference>
<keyword evidence="1" id="KW-0805">Transcription regulation</keyword>
<accession>A0A9X2EAF7</accession>
<dbReference type="Gene3D" id="3.40.50.2300">
    <property type="match status" value="1"/>
</dbReference>
<keyword evidence="4" id="KW-0597">Phosphoprotein</keyword>
<organism evidence="7 8">
    <name type="scientific">Nocardia pulmonis</name>
    <dbReference type="NCBI Taxonomy" id="2951408"/>
    <lineage>
        <taxon>Bacteria</taxon>
        <taxon>Bacillati</taxon>
        <taxon>Actinomycetota</taxon>
        <taxon>Actinomycetes</taxon>
        <taxon>Mycobacteriales</taxon>
        <taxon>Nocardiaceae</taxon>
        <taxon>Nocardia</taxon>
    </lineage>
</organism>
<dbReference type="PRINTS" id="PR00038">
    <property type="entry name" value="HTHLUXR"/>
</dbReference>
<dbReference type="InterPro" id="IPR011006">
    <property type="entry name" value="CheY-like_superfamily"/>
</dbReference>
<dbReference type="Proteomes" id="UP001139157">
    <property type="component" value="Unassembled WGS sequence"/>
</dbReference>
<sequence>MAHQSVTGKPGSGGFDAEVVVRSLEAVALRIVIVSPIRLYRDGVAAVLDALDDVAEVCACALAIEGIDAARRIGAQVALLDMTAVGSAAAARVFTRELPGVNVVALALPETEQSVIACAEAGIVGYVSREGTLDDLIAAVRHAVKGEMLCSPVITGVLMRRVARLADGRRPDTGRRFRLTAREREVADQVALGLSNRAIAERLGIELCTVKNHVHNILDKLGAVQRAEIAAHLSE</sequence>
<proteinExistence type="predicted"/>
<feature type="domain" description="HTH luxR-type" evidence="5">
    <location>
        <begin position="172"/>
        <end position="235"/>
    </location>
</feature>
<feature type="domain" description="Response regulatory" evidence="6">
    <location>
        <begin position="30"/>
        <end position="144"/>
    </location>
</feature>
<dbReference type="InterPro" id="IPR001789">
    <property type="entry name" value="Sig_transdc_resp-reg_receiver"/>
</dbReference>
<evidence type="ECO:0000313" key="7">
    <source>
        <dbReference type="EMBL" id="MCM6776646.1"/>
    </source>
</evidence>
<dbReference type="PANTHER" id="PTHR43214:SF24">
    <property type="entry name" value="TRANSCRIPTIONAL REGULATORY PROTEIN NARL-RELATED"/>
    <property type="match status" value="1"/>
</dbReference>
<dbReference type="GO" id="GO:0006355">
    <property type="term" value="P:regulation of DNA-templated transcription"/>
    <property type="evidence" value="ECO:0007669"/>
    <property type="project" value="InterPro"/>
</dbReference>
<dbReference type="SMART" id="SM00421">
    <property type="entry name" value="HTH_LUXR"/>
    <property type="match status" value="1"/>
</dbReference>
<evidence type="ECO:0000256" key="4">
    <source>
        <dbReference type="PROSITE-ProRule" id="PRU00169"/>
    </source>
</evidence>
<dbReference type="SUPFAM" id="SSF46894">
    <property type="entry name" value="C-terminal effector domain of the bipartite response regulators"/>
    <property type="match status" value="1"/>
</dbReference>
<evidence type="ECO:0000256" key="1">
    <source>
        <dbReference type="ARBA" id="ARBA00023015"/>
    </source>
</evidence>
<protein>
    <submittedName>
        <fullName evidence="7">Response regulator transcription factor</fullName>
    </submittedName>
</protein>
<evidence type="ECO:0000259" key="6">
    <source>
        <dbReference type="PROSITE" id="PS50110"/>
    </source>
</evidence>
<dbReference type="InterPro" id="IPR016032">
    <property type="entry name" value="Sig_transdc_resp-reg_C-effctor"/>
</dbReference>
<dbReference type="PROSITE" id="PS50043">
    <property type="entry name" value="HTH_LUXR_2"/>
    <property type="match status" value="1"/>
</dbReference>
<dbReference type="AlphaFoldDB" id="A0A9X2EAF7"/>
<dbReference type="CDD" id="cd06170">
    <property type="entry name" value="LuxR_C_like"/>
    <property type="match status" value="1"/>
</dbReference>
<name>A0A9X2EAF7_9NOCA</name>
<comment type="caution">
    <text evidence="7">The sequence shown here is derived from an EMBL/GenBank/DDBJ whole genome shotgun (WGS) entry which is preliminary data.</text>
</comment>
<dbReference type="GO" id="GO:0000160">
    <property type="term" value="P:phosphorelay signal transduction system"/>
    <property type="evidence" value="ECO:0007669"/>
    <property type="project" value="InterPro"/>
</dbReference>
<feature type="modified residue" description="4-aspartylphosphate" evidence="4">
    <location>
        <position position="81"/>
    </location>
</feature>
<evidence type="ECO:0000313" key="8">
    <source>
        <dbReference type="Proteomes" id="UP001139157"/>
    </source>
</evidence>